<evidence type="ECO:0000313" key="3">
    <source>
        <dbReference type="EMBL" id="UYW00945.1"/>
    </source>
</evidence>
<dbReference type="Proteomes" id="UP001163328">
    <property type="component" value="Chromosome"/>
</dbReference>
<proteinExistence type="inferred from homology"/>
<evidence type="ECO:0000313" key="4">
    <source>
        <dbReference type="Proteomes" id="UP001163328"/>
    </source>
</evidence>
<gene>
    <name evidence="3" type="ORF">K5I29_10620</name>
</gene>
<dbReference type="CDD" id="cd02968">
    <property type="entry name" value="SCO"/>
    <property type="match status" value="1"/>
</dbReference>
<dbReference type="Pfam" id="PF02630">
    <property type="entry name" value="SCO1-SenC"/>
    <property type="match status" value="1"/>
</dbReference>
<keyword evidence="2" id="KW-0472">Membrane</keyword>
<dbReference type="EMBL" id="CP081495">
    <property type="protein sequence ID" value="UYW00945.1"/>
    <property type="molecule type" value="Genomic_DNA"/>
</dbReference>
<dbReference type="InterPro" id="IPR036249">
    <property type="entry name" value="Thioredoxin-like_sf"/>
</dbReference>
<dbReference type="InterPro" id="IPR003782">
    <property type="entry name" value="SCO1/SenC"/>
</dbReference>
<evidence type="ECO:0000256" key="2">
    <source>
        <dbReference type="SAM" id="Phobius"/>
    </source>
</evidence>
<reference evidence="3" key="1">
    <citation type="submission" date="2021-08" db="EMBL/GenBank/DDBJ databases">
        <title>Flavobacterium sp. strain CC-SYL302.</title>
        <authorList>
            <person name="Lin S.-Y."/>
            <person name="Lee T.-H."/>
            <person name="Young C.-C."/>
        </authorList>
    </citation>
    <scope>NUCLEOTIDE SEQUENCE</scope>
    <source>
        <strain evidence="3">CC-SYL302</strain>
    </source>
</reference>
<keyword evidence="4" id="KW-1185">Reference proteome</keyword>
<dbReference type="RefSeq" id="WP_264433203.1">
    <property type="nucleotide sequence ID" value="NZ_CP081495.1"/>
</dbReference>
<keyword evidence="2" id="KW-0812">Transmembrane</keyword>
<dbReference type="PANTHER" id="PTHR12151:SF25">
    <property type="entry name" value="LINALOOL DEHYDRATASE_ISOMERASE DOMAIN-CONTAINING PROTEIN"/>
    <property type="match status" value="1"/>
</dbReference>
<accession>A0ABY6LZQ7</accession>
<keyword evidence="2" id="KW-1133">Transmembrane helix</keyword>
<sequence length="224" mass="26076">MIELLKRYRLFFLVMFVLSAIILALFYNALSPKKQLPIYTPSMVNPEMVDSTIQHIANKKMHQIADFEFTNQNGELVTNADYDNTIYIADFFFTTCQTICPIMTDNMTWVQQQIADMDDVKILSHSVTPEIDTPEVLKAYALEKGVDDKKWNMVTGKKEDIYYIARKSYLAVKTGDPSELYDMVHTENFVLVDKKKRVRGFYDGTSMDDMHRLIQDIKILKERN</sequence>
<name>A0ABY6LZQ7_9FLAO</name>
<dbReference type="Gene3D" id="3.40.30.10">
    <property type="entry name" value="Glutaredoxin"/>
    <property type="match status" value="1"/>
</dbReference>
<feature type="transmembrane region" description="Helical" evidence="2">
    <location>
        <begin position="12"/>
        <end position="30"/>
    </location>
</feature>
<comment type="similarity">
    <text evidence="1">Belongs to the SCO1/2 family.</text>
</comment>
<protein>
    <submittedName>
        <fullName evidence="3">SCO family protein</fullName>
    </submittedName>
</protein>
<organism evidence="3 4">
    <name type="scientific">Flavobacterium agricola</name>
    <dbReference type="NCBI Taxonomy" id="2870839"/>
    <lineage>
        <taxon>Bacteria</taxon>
        <taxon>Pseudomonadati</taxon>
        <taxon>Bacteroidota</taxon>
        <taxon>Flavobacteriia</taxon>
        <taxon>Flavobacteriales</taxon>
        <taxon>Flavobacteriaceae</taxon>
        <taxon>Flavobacterium</taxon>
    </lineage>
</organism>
<dbReference type="SUPFAM" id="SSF52833">
    <property type="entry name" value="Thioredoxin-like"/>
    <property type="match status" value="1"/>
</dbReference>
<evidence type="ECO:0000256" key="1">
    <source>
        <dbReference type="ARBA" id="ARBA00010996"/>
    </source>
</evidence>
<dbReference type="PANTHER" id="PTHR12151">
    <property type="entry name" value="ELECTRON TRANSPORT PROTIN SCO1/SENC FAMILY MEMBER"/>
    <property type="match status" value="1"/>
</dbReference>